<keyword evidence="4" id="KW-0560">Oxidoreductase</keyword>
<gene>
    <name evidence="8" type="ORF">RRF57_004587</name>
</gene>
<dbReference type="AlphaFoldDB" id="A0AAN7UI00"/>
<sequence length="438" mass="51182">MYRSSSDVMMQIILFSRSSISLSCVSYHRRYSNMMPKWTDLEFLIRSHLHVKVLKNKLAPELPRYLDLARKELDYGWALDVPQPEDWTEVDIQHITRMLIARMSAKVFLGFPTCRNKKWLKVSIDYSIDAFTTAFILRMFPTWSHFIVAQLLPSRYRMKQEVRTAMQVVGSLIEKREDNARRRNRGEMVEDDEDTLMHWMLDNGTEEEIKLQEMATRQCVLTLASIHTTATNTANVLFDLCAHPEWFPVLREEISKVNSAIGSLDEQPETGVRRWHSKLEKLDSFLMETLRFNPPIILGPQRLALQSLTLRDGTHIEAGTKISFANYHHMHDPEVVPDPNTFDPMRSYRKRQASPEEHHRHQAWLTDINENLSFGYGNQACPGRFFAVAEVKMVIARFLDNFEFKFPEGKSRPLMKFADENSFIDPSARLLMRKRKVE</sequence>
<evidence type="ECO:0000313" key="8">
    <source>
        <dbReference type="EMBL" id="KAK5628872.1"/>
    </source>
</evidence>
<evidence type="ECO:0000256" key="3">
    <source>
        <dbReference type="ARBA" id="ARBA00022723"/>
    </source>
</evidence>
<evidence type="ECO:0000256" key="5">
    <source>
        <dbReference type="ARBA" id="ARBA00023004"/>
    </source>
</evidence>
<dbReference type="GO" id="GO:0004497">
    <property type="term" value="F:monooxygenase activity"/>
    <property type="evidence" value="ECO:0007669"/>
    <property type="project" value="UniProtKB-KW"/>
</dbReference>
<dbReference type="PANTHER" id="PTHR46206:SF9">
    <property type="entry name" value="CYTOCHROME P450"/>
    <property type="match status" value="1"/>
</dbReference>
<dbReference type="PRINTS" id="PR00465">
    <property type="entry name" value="EP450IV"/>
</dbReference>
<comment type="similarity">
    <text evidence="2">Belongs to the cytochrome P450 family.</text>
</comment>
<evidence type="ECO:0000256" key="2">
    <source>
        <dbReference type="ARBA" id="ARBA00010617"/>
    </source>
</evidence>
<protein>
    <recommendedName>
        <fullName evidence="10">Cytochrome P450</fullName>
    </recommendedName>
</protein>
<keyword evidence="5 7" id="KW-0408">Iron</keyword>
<keyword evidence="7" id="KW-0349">Heme</keyword>
<evidence type="ECO:0000256" key="6">
    <source>
        <dbReference type="ARBA" id="ARBA00023033"/>
    </source>
</evidence>
<comment type="caution">
    <text evidence="8">The sequence shown here is derived from an EMBL/GenBank/DDBJ whole genome shotgun (WGS) entry which is preliminary data.</text>
</comment>
<dbReference type="EMBL" id="JAWHQM010000009">
    <property type="protein sequence ID" value="KAK5628872.1"/>
    <property type="molecule type" value="Genomic_DNA"/>
</dbReference>
<evidence type="ECO:0000256" key="1">
    <source>
        <dbReference type="ARBA" id="ARBA00001971"/>
    </source>
</evidence>
<dbReference type="Gene3D" id="1.10.630.10">
    <property type="entry name" value="Cytochrome P450"/>
    <property type="match status" value="1"/>
</dbReference>
<evidence type="ECO:0000313" key="9">
    <source>
        <dbReference type="Proteomes" id="UP001305414"/>
    </source>
</evidence>
<dbReference type="PANTHER" id="PTHR46206">
    <property type="entry name" value="CYTOCHROME P450"/>
    <property type="match status" value="1"/>
</dbReference>
<dbReference type="InterPro" id="IPR001128">
    <property type="entry name" value="Cyt_P450"/>
</dbReference>
<evidence type="ECO:0000256" key="7">
    <source>
        <dbReference type="PIRSR" id="PIRSR602403-1"/>
    </source>
</evidence>
<dbReference type="CDD" id="cd11041">
    <property type="entry name" value="CYP503A1-like"/>
    <property type="match status" value="1"/>
</dbReference>
<keyword evidence="6" id="KW-0503">Monooxygenase</keyword>
<organism evidence="8 9">
    <name type="scientific">Xylaria bambusicola</name>
    <dbReference type="NCBI Taxonomy" id="326684"/>
    <lineage>
        <taxon>Eukaryota</taxon>
        <taxon>Fungi</taxon>
        <taxon>Dikarya</taxon>
        <taxon>Ascomycota</taxon>
        <taxon>Pezizomycotina</taxon>
        <taxon>Sordariomycetes</taxon>
        <taxon>Xylariomycetidae</taxon>
        <taxon>Xylariales</taxon>
        <taxon>Xylariaceae</taxon>
        <taxon>Xylaria</taxon>
    </lineage>
</organism>
<name>A0AAN7UI00_9PEZI</name>
<dbReference type="InterPro" id="IPR036396">
    <property type="entry name" value="Cyt_P450_sf"/>
</dbReference>
<dbReference type="GO" id="GO:0020037">
    <property type="term" value="F:heme binding"/>
    <property type="evidence" value="ECO:0007669"/>
    <property type="project" value="InterPro"/>
</dbReference>
<reference evidence="8 9" key="1">
    <citation type="submission" date="2023-10" db="EMBL/GenBank/DDBJ databases">
        <title>Draft genome sequence of Xylaria bambusicola isolate GMP-LS, the root and basal stem rot pathogen of sugarcane in Indonesia.</title>
        <authorList>
            <person name="Selvaraj P."/>
            <person name="Muralishankar V."/>
            <person name="Muruganantham S."/>
            <person name="Sp S."/>
            <person name="Haryani S."/>
            <person name="Lau K.J.X."/>
            <person name="Naqvi N.I."/>
        </authorList>
    </citation>
    <scope>NUCLEOTIDE SEQUENCE [LARGE SCALE GENOMIC DNA]</scope>
    <source>
        <strain evidence="8">GMP-LS</strain>
    </source>
</reference>
<proteinExistence type="inferred from homology"/>
<dbReference type="GO" id="GO:0005506">
    <property type="term" value="F:iron ion binding"/>
    <property type="evidence" value="ECO:0007669"/>
    <property type="project" value="InterPro"/>
</dbReference>
<dbReference type="GO" id="GO:0016705">
    <property type="term" value="F:oxidoreductase activity, acting on paired donors, with incorporation or reduction of molecular oxygen"/>
    <property type="evidence" value="ECO:0007669"/>
    <property type="project" value="InterPro"/>
</dbReference>
<evidence type="ECO:0000256" key="4">
    <source>
        <dbReference type="ARBA" id="ARBA00023002"/>
    </source>
</evidence>
<accession>A0AAN7UI00</accession>
<dbReference type="InterPro" id="IPR002403">
    <property type="entry name" value="Cyt_P450_E_grp-IV"/>
</dbReference>
<keyword evidence="3 7" id="KW-0479">Metal-binding</keyword>
<comment type="cofactor">
    <cofactor evidence="1 7">
        <name>heme</name>
        <dbReference type="ChEBI" id="CHEBI:30413"/>
    </cofactor>
</comment>
<feature type="binding site" description="axial binding residue" evidence="7">
    <location>
        <position position="381"/>
    </location>
    <ligand>
        <name>heme</name>
        <dbReference type="ChEBI" id="CHEBI:30413"/>
    </ligand>
    <ligandPart>
        <name>Fe</name>
        <dbReference type="ChEBI" id="CHEBI:18248"/>
    </ligandPart>
</feature>
<evidence type="ECO:0008006" key="10">
    <source>
        <dbReference type="Google" id="ProtNLM"/>
    </source>
</evidence>
<dbReference type="Proteomes" id="UP001305414">
    <property type="component" value="Unassembled WGS sequence"/>
</dbReference>
<dbReference type="Pfam" id="PF00067">
    <property type="entry name" value="p450"/>
    <property type="match status" value="1"/>
</dbReference>
<keyword evidence="9" id="KW-1185">Reference proteome</keyword>
<dbReference type="SUPFAM" id="SSF48264">
    <property type="entry name" value="Cytochrome P450"/>
    <property type="match status" value="1"/>
</dbReference>